<reference evidence="8" key="1">
    <citation type="submission" date="2019-02" db="EMBL/GenBank/DDBJ databases">
        <title>Glaciihabitans arcticus sp. nov., a psychrotolerant bacterium isolated from polar soil.</title>
        <authorList>
            <person name="Dahal R.H."/>
        </authorList>
    </citation>
    <scope>NUCLEOTIDE SEQUENCE [LARGE SCALE GENOMIC DNA]</scope>
    <source>
        <strain evidence="8">RP-3-7</strain>
    </source>
</reference>
<evidence type="ECO:0000256" key="4">
    <source>
        <dbReference type="ARBA" id="ARBA00023239"/>
    </source>
</evidence>
<dbReference type="InterPro" id="IPR015424">
    <property type="entry name" value="PyrdxlP-dep_Trfase"/>
</dbReference>
<dbReference type="GO" id="GO:0030170">
    <property type="term" value="F:pyridoxal phosphate binding"/>
    <property type="evidence" value="ECO:0007669"/>
    <property type="project" value="InterPro"/>
</dbReference>
<protein>
    <recommendedName>
        <fullName evidence="2">cysteine-S-conjugate beta-lyase</fullName>
        <ecNumber evidence="2">4.4.1.13</ecNumber>
    </recommendedName>
</protein>
<accession>A0A4Q9GX14</accession>
<evidence type="ECO:0000256" key="2">
    <source>
        <dbReference type="ARBA" id="ARBA00012224"/>
    </source>
</evidence>
<feature type="domain" description="Aminotransferase class I/classII large" evidence="6">
    <location>
        <begin position="25"/>
        <end position="368"/>
    </location>
</feature>
<dbReference type="InterPro" id="IPR015422">
    <property type="entry name" value="PyrdxlP-dep_Trfase_small"/>
</dbReference>
<dbReference type="Pfam" id="PF00155">
    <property type="entry name" value="Aminotran_1_2"/>
    <property type="match status" value="1"/>
</dbReference>
<comment type="similarity">
    <text evidence="5">Belongs to the class-II pyridoxal-phosphate-dependent aminotransferase family. MalY/PatB cystathionine beta-lyase subfamily.</text>
</comment>
<dbReference type="GO" id="GO:0047804">
    <property type="term" value="F:cysteine-S-conjugate beta-lyase activity"/>
    <property type="evidence" value="ECO:0007669"/>
    <property type="project" value="UniProtKB-EC"/>
</dbReference>
<keyword evidence="7" id="KW-0808">Transferase</keyword>
<dbReference type="Gene3D" id="3.90.1150.10">
    <property type="entry name" value="Aspartate Aminotransferase, domain 1"/>
    <property type="match status" value="1"/>
</dbReference>
<comment type="cofactor">
    <cofactor evidence="1">
        <name>pyridoxal 5'-phosphate</name>
        <dbReference type="ChEBI" id="CHEBI:597326"/>
    </cofactor>
</comment>
<comment type="caution">
    <text evidence="7">The sequence shown here is derived from an EMBL/GenBank/DDBJ whole genome shotgun (WGS) entry which is preliminary data.</text>
</comment>
<dbReference type="AlphaFoldDB" id="A0A4Q9GX14"/>
<organism evidence="7 8">
    <name type="scientific">Glaciihabitans arcticus</name>
    <dbReference type="NCBI Taxonomy" id="2668039"/>
    <lineage>
        <taxon>Bacteria</taxon>
        <taxon>Bacillati</taxon>
        <taxon>Actinomycetota</taxon>
        <taxon>Actinomycetes</taxon>
        <taxon>Micrococcales</taxon>
        <taxon>Microbacteriaceae</taxon>
        <taxon>Glaciihabitans</taxon>
    </lineage>
</organism>
<dbReference type="InterPro" id="IPR051798">
    <property type="entry name" value="Class-II_PLP-Dep_Aminotrans"/>
</dbReference>
<dbReference type="InterPro" id="IPR004839">
    <property type="entry name" value="Aminotransferase_I/II_large"/>
</dbReference>
<dbReference type="SUPFAM" id="SSF53383">
    <property type="entry name" value="PLP-dependent transferases"/>
    <property type="match status" value="1"/>
</dbReference>
<dbReference type="CDD" id="cd00609">
    <property type="entry name" value="AAT_like"/>
    <property type="match status" value="1"/>
</dbReference>
<dbReference type="PANTHER" id="PTHR43525:SF2">
    <property type="entry name" value="CYSTATHIONINE BETA-LYASE-RELATED"/>
    <property type="match status" value="1"/>
</dbReference>
<evidence type="ECO:0000256" key="5">
    <source>
        <dbReference type="ARBA" id="ARBA00037974"/>
    </source>
</evidence>
<sequence length="372" mass="38873">MDVSADSLDLLRTRTSEKWTTYPADVLPLFVAEMDYPLAPVVAEAMIDRIRASDTGYVGSPLPVGAAFAGFASRRWGWTVDPANVRTTTDVSVAIVESLRQAISPGEAVVINSPVYPPFFALPVEAGGVVVDVPLRGDAIDLAGLDRAFAAGATAYLLCNPHNPLGLVHSRETLAAVAELAAKYGVTVISDEIHAPLTHSTALFTPWLDVSDAARATGITVTSASKAFNLAGVKCAVLVADGLRPLALLDSMTEEVLWRTSILGLHASVAAFEQGDEWLDGTIAAIEASSALLATLLSEQLPDVTFRPPAAGYLAWLGFPAPWGADPARLALERGVALASGPDFGASGFARLNLACSPDVLGEAVRKISASS</sequence>
<keyword evidence="8" id="KW-1185">Reference proteome</keyword>
<evidence type="ECO:0000313" key="8">
    <source>
        <dbReference type="Proteomes" id="UP000294194"/>
    </source>
</evidence>
<evidence type="ECO:0000256" key="3">
    <source>
        <dbReference type="ARBA" id="ARBA00022898"/>
    </source>
</evidence>
<evidence type="ECO:0000259" key="6">
    <source>
        <dbReference type="Pfam" id="PF00155"/>
    </source>
</evidence>
<dbReference type="Gene3D" id="3.40.640.10">
    <property type="entry name" value="Type I PLP-dependent aspartate aminotransferase-like (Major domain)"/>
    <property type="match status" value="1"/>
</dbReference>
<keyword evidence="3" id="KW-0663">Pyridoxal phosphate</keyword>
<keyword evidence="4" id="KW-0456">Lyase</keyword>
<dbReference type="GO" id="GO:0008483">
    <property type="term" value="F:transaminase activity"/>
    <property type="evidence" value="ECO:0007669"/>
    <property type="project" value="UniProtKB-KW"/>
</dbReference>
<dbReference type="Proteomes" id="UP000294194">
    <property type="component" value="Unassembled WGS sequence"/>
</dbReference>
<gene>
    <name evidence="7" type="ORF">EYE40_10460</name>
</gene>
<evidence type="ECO:0000256" key="1">
    <source>
        <dbReference type="ARBA" id="ARBA00001933"/>
    </source>
</evidence>
<dbReference type="RefSeq" id="WP_130981888.1">
    <property type="nucleotide sequence ID" value="NZ_SISG01000001.1"/>
</dbReference>
<dbReference type="PANTHER" id="PTHR43525">
    <property type="entry name" value="PROTEIN MALY"/>
    <property type="match status" value="1"/>
</dbReference>
<dbReference type="EMBL" id="SISG01000001">
    <property type="protein sequence ID" value="TBN57777.1"/>
    <property type="molecule type" value="Genomic_DNA"/>
</dbReference>
<proteinExistence type="inferred from homology"/>
<dbReference type="InterPro" id="IPR015421">
    <property type="entry name" value="PyrdxlP-dep_Trfase_major"/>
</dbReference>
<keyword evidence="7" id="KW-0032">Aminotransferase</keyword>
<evidence type="ECO:0000313" key="7">
    <source>
        <dbReference type="EMBL" id="TBN57777.1"/>
    </source>
</evidence>
<dbReference type="EC" id="4.4.1.13" evidence="2"/>
<name>A0A4Q9GX14_9MICO</name>